<dbReference type="SUPFAM" id="SSF58014">
    <property type="entry name" value="Coiled-coil domain of nucleotide exchange factor GrpE"/>
    <property type="match status" value="1"/>
</dbReference>
<comment type="subunit">
    <text evidence="3">Homodimer.</text>
</comment>
<name>A0ABQ6PTE7_9BACT</name>
<dbReference type="InterPro" id="IPR013805">
    <property type="entry name" value="GrpE_CC"/>
</dbReference>
<keyword evidence="2 3" id="KW-0143">Chaperone</keyword>
<evidence type="ECO:0000256" key="6">
    <source>
        <dbReference type="SAM" id="MobiDB-lite"/>
    </source>
</evidence>
<dbReference type="CDD" id="cd00446">
    <property type="entry name" value="GrpE"/>
    <property type="match status" value="1"/>
</dbReference>
<organism evidence="7 8">
    <name type="scientific">Algoriphagus confluentis</name>
    <dbReference type="NCBI Taxonomy" id="1697556"/>
    <lineage>
        <taxon>Bacteria</taxon>
        <taxon>Pseudomonadati</taxon>
        <taxon>Bacteroidota</taxon>
        <taxon>Cytophagia</taxon>
        <taxon>Cytophagales</taxon>
        <taxon>Cyclobacteriaceae</taxon>
        <taxon>Algoriphagus</taxon>
    </lineage>
</organism>
<dbReference type="PANTHER" id="PTHR21237:SF23">
    <property type="entry name" value="GRPE PROTEIN HOMOLOG, MITOCHONDRIAL"/>
    <property type="match status" value="1"/>
</dbReference>
<feature type="region of interest" description="Disordered" evidence="6">
    <location>
        <begin position="15"/>
        <end position="56"/>
    </location>
</feature>
<evidence type="ECO:0000256" key="4">
    <source>
        <dbReference type="RuleBase" id="RU000639"/>
    </source>
</evidence>
<dbReference type="PANTHER" id="PTHR21237">
    <property type="entry name" value="GRPE PROTEIN"/>
    <property type="match status" value="1"/>
</dbReference>
<evidence type="ECO:0000256" key="5">
    <source>
        <dbReference type="RuleBase" id="RU004478"/>
    </source>
</evidence>
<evidence type="ECO:0000313" key="7">
    <source>
        <dbReference type="EMBL" id="GMQ31228.1"/>
    </source>
</evidence>
<dbReference type="EMBL" id="BTPD01000016">
    <property type="protein sequence ID" value="GMQ31228.1"/>
    <property type="molecule type" value="Genomic_DNA"/>
</dbReference>
<sequence length="202" mass="22952">MRHEARPTIARIKMKNKDHVEQENKAQTEEQLVEETPKDAGMLSEETENTQEEKGAKLEAEVADLKDKYLRLYSDFENFRKRTAKERLDLIQTASEGVLKDLIPVVDDFERAFKASEKEEDAAKIREGNLLIFHKLVRILESKGLKVMEDLTGKPFDAETQEAITQIPAPSEEMKGMVIDVVEKGYTLGDKVVRYAKVVTGA</sequence>
<evidence type="ECO:0000256" key="2">
    <source>
        <dbReference type="ARBA" id="ARBA00023186"/>
    </source>
</evidence>
<proteinExistence type="inferred from homology"/>
<comment type="caution">
    <text evidence="7">The sequence shown here is derived from an EMBL/GenBank/DDBJ whole genome shotgun (WGS) entry which is preliminary data.</text>
</comment>
<reference evidence="7 8" key="1">
    <citation type="submission" date="2023-08" db="EMBL/GenBank/DDBJ databases">
        <title>Draft genome sequence of Algoriphagus confluentis.</title>
        <authorList>
            <person name="Takatani N."/>
            <person name="Hosokawa M."/>
            <person name="Sawabe T."/>
        </authorList>
    </citation>
    <scope>NUCLEOTIDE SEQUENCE [LARGE SCALE GENOMIC DNA]</scope>
    <source>
        <strain evidence="7 8">NBRC 111222</strain>
    </source>
</reference>
<comment type="subcellular location">
    <subcellularLocation>
        <location evidence="3">Cytoplasm</location>
    </subcellularLocation>
</comment>
<dbReference type="InterPro" id="IPR000740">
    <property type="entry name" value="GrpE"/>
</dbReference>
<dbReference type="Gene3D" id="2.30.22.10">
    <property type="entry name" value="Head domain of nucleotide exchange factor GrpE"/>
    <property type="match status" value="1"/>
</dbReference>
<feature type="compositionally biased region" description="Basic and acidic residues" evidence="6">
    <location>
        <begin position="15"/>
        <end position="28"/>
    </location>
</feature>
<evidence type="ECO:0000313" key="8">
    <source>
        <dbReference type="Proteomes" id="UP001338309"/>
    </source>
</evidence>
<dbReference type="InterPro" id="IPR009012">
    <property type="entry name" value="GrpE_head"/>
</dbReference>
<comment type="function">
    <text evidence="3 4">Participates actively in the response to hyperosmotic and heat shock by preventing the aggregation of stress-denatured proteins, in association with DnaK and GrpE. It is the nucleotide exchange factor for DnaK and may function as a thermosensor. Unfolded proteins bind initially to DnaJ; upon interaction with the DnaJ-bound protein, DnaK hydrolyzes its bound ATP, resulting in the formation of a stable complex. GrpE releases ADP from DnaK; ATP binding to DnaK triggers the release of the substrate protein, thus completing the reaction cycle. Several rounds of ATP-dependent interactions between DnaJ, DnaK and GrpE are required for fully efficient folding.</text>
</comment>
<dbReference type="SUPFAM" id="SSF51064">
    <property type="entry name" value="Head domain of nucleotide exchange factor GrpE"/>
    <property type="match status" value="1"/>
</dbReference>
<dbReference type="PRINTS" id="PR00773">
    <property type="entry name" value="GRPEPROTEIN"/>
</dbReference>
<evidence type="ECO:0000256" key="3">
    <source>
        <dbReference type="HAMAP-Rule" id="MF_01151"/>
    </source>
</evidence>
<dbReference type="Proteomes" id="UP001338309">
    <property type="component" value="Unassembled WGS sequence"/>
</dbReference>
<dbReference type="Gene3D" id="3.90.20.20">
    <property type="match status" value="1"/>
</dbReference>
<keyword evidence="8" id="KW-1185">Reference proteome</keyword>
<accession>A0ABQ6PTE7</accession>
<dbReference type="HAMAP" id="MF_01151">
    <property type="entry name" value="GrpE"/>
    <property type="match status" value="1"/>
</dbReference>
<evidence type="ECO:0000256" key="1">
    <source>
        <dbReference type="ARBA" id="ARBA00009054"/>
    </source>
</evidence>
<gene>
    <name evidence="3" type="primary">grpE</name>
    <name evidence="7" type="ORF">Aconfl_38720</name>
</gene>
<dbReference type="PROSITE" id="PS01071">
    <property type="entry name" value="GRPE"/>
    <property type="match status" value="1"/>
</dbReference>
<comment type="similarity">
    <text evidence="1 3 5">Belongs to the GrpE family.</text>
</comment>
<keyword evidence="3 4" id="KW-0346">Stress response</keyword>
<protein>
    <recommendedName>
        <fullName evidence="3 4">Protein GrpE</fullName>
    </recommendedName>
    <alternativeName>
        <fullName evidence="3">HSP-70 cofactor</fullName>
    </alternativeName>
</protein>
<dbReference type="Pfam" id="PF01025">
    <property type="entry name" value="GrpE"/>
    <property type="match status" value="1"/>
</dbReference>
<keyword evidence="3" id="KW-0963">Cytoplasm</keyword>